<dbReference type="GO" id="GO:0016602">
    <property type="term" value="C:CCAAT-binding factor complex"/>
    <property type="evidence" value="ECO:0007669"/>
    <property type="project" value="InterPro"/>
</dbReference>
<dbReference type="InterPro" id="IPR009072">
    <property type="entry name" value="Histone-fold"/>
</dbReference>
<dbReference type="GO" id="GO:0001228">
    <property type="term" value="F:DNA-binding transcription activator activity, RNA polymerase II-specific"/>
    <property type="evidence" value="ECO:0007669"/>
    <property type="project" value="InterPro"/>
</dbReference>
<evidence type="ECO:0000313" key="2">
    <source>
        <dbReference type="Proteomes" id="UP000027120"/>
    </source>
</evidence>
<proteinExistence type="predicted"/>
<dbReference type="STRING" id="2711.A0A067DJJ6"/>
<dbReference type="AlphaFoldDB" id="A0A067DJJ6"/>
<keyword evidence="2" id="KW-1185">Reference proteome</keyword>
<gene>
    <name evidence="1" type="ORF">CISIN_1g045289mg</name>
</gene>
<dbReference type="PANTHER" id="PTHR11064:SF200">
    <property type="entry name" value="NUCLEAR TRANSCRIPTION FACTOR Y SUBUNIT B-8"/>
    <property type="match status" value="1"/>
</dbReference>
<dbReference type="InterPro" id="IPR027113">
    <property type="entry name" value="Transc_fact_NFYB/HAP3"/>
</dbReference>
<dbReference type="Gene3D" id="1.10.20.10">
    <property type="entry name" value="Histone, subunit A"/>
    <property type="match status" value="1"/>
</dbReference>
<dbReference type="Proteomes" id="UP000027120">
    <property type="component" value="Unassembled WGS sequence"/>
</dbReference>
<evidence type="ECO:0000313" key="1">
    <source>
        <dbReference type="EMBL" id="KDO43063.1"/>
    </source>
</evidence>
<organism evidence="1 2">
    <name type="scientific">Citrus sinensis</name>
    <name type="common">Sweet orange</name>
    <name type="synonym">Citrus aurantium var. sinensis</name>
    <dbReference type="NCBI Taxonomy" id="2711"/>
    <lineage>
        <taxon>Eukaryota</taxon>
        <taxon>Viridiplantae</taxon>
        <taxon>Streptophyta</taxon>
        <taxon>Embryophyta</taxon>
        <taxon>Tracheophyta</taxon>
        <taxon>Spermatophyta</taxon>
        <taxon>Magnoliopsida</taxon>
        <taxon>eudicotyledons</taxon>
        <taxon>Gunneridae</taxon>
        <taxon>Pentapetalae</taxon>
        <taxon>rosids</taxon>
        <taxon>malvids</taxon>
        <taxon>Sapindales</taxon>
        <taxon>Rutaceae</taxon>
        <taxon>Aurantioideae</taxon>
        <taxon>Citrus</taxon>
    </lineage>
</organism>
<dbReference type="PANTHER" id="PTHR11064">
    <property type="entry name" value="CCAAT-BINDING TRANSCRIPTION FACTOR-RELATED"/>
    <property type="match status" value="1"/>
</dbReference>
<dbReference type="GO" id="GO:0046982">
    <property type="term" value="F:protein heterodimerization activity"/>
    <property type="evidence" value="ECO:0007669"/>
    <property type="project" value="InterPro"/>
</dbReference>
<dbReference type="EMBL" id="KK785409">
    <property type="protein sequence ID" value="KDO43063.1"/>
    <property type="molecule type" value="Genomic_DNA"/>
</dbReference>
<accession>A0A067DJJ6</accession>
<dbReference type="SMR" id="A0A067DJJ6"/>
<reference evidence="1 2" key="1">
    <citation type="submission" date="2014-04" db="EMBL/GenBank/DDBJ databases">
        <authorList>
            <consortium name="International Citrus Genome Consortium"/>
            <person name="Gmitter F."/>
            <person name="Chen C."/>
            <person name="Farmerie W."/>
            <person name="Harkins T."/>
            <person name="Desany B."/>
            <person name="Mohiuddin M."/>
            <person name="Kodira C."/>
            <person name="Borodovsky M."/>
            <person name="Lomsadze A."/>
            <person name="Burns P."/>
            <person name="Jenkins J."/>
            <person name="Prochnik S."/>
            <person name="Shu S."/>
            <person name="Chapman J."/>
            <person name="Pitluck S."/>
            <person name="Schmutz J."/>
            <person name="Rokhsar D."/>
        </authorList>
    </citation>
    <scope>NUCLEOTIDE SEQUENCE</scope>
</reference>
<dbReference type="SUPFAM" id="SSF47113">
    <property type="entry name" value="Histone-fold"/>
    <property type="match status" value="1"/>
</dbReference>
<name>A0A067DJJ6_CITSI</name>
<evidence type="ECO:0008006" key="3">
    <source>
        <dbReference type="Google" id="ProtNLM"/>
    </source>
</evidence>
<sequence>MAKSESDSRSNIQEEDRYLPIANISWIIKKAFPANDIITKNAKQIVQGCSKACSLARDEMEFDNEELGCYP</sequence>
<protein>
    <recommendedName>
        <fullName evidence="3">Transcription factor CBF/NF-Y/archaeal histone domain-containing protein</fullName>
    </recommendedName>
</protein>